<organism evidence="2 3">
    <name type="scientific">Saccharothrix ecbatanensis</name>
    <dbReference type="NCBI Taxonomy" id="1105145"/>
    <lineage>
        <taxon>Bacteria</taxon>
        <taxon>Bacillati</taxon>
        <taxon>Actinomycetota</taxon>
        <taxon>Actinomycetes</taxon>
        <taxon>Pseudonocardiales</taxon>
        <taxon>Pseudonocardiaceae</taxon>
        <taxon>Saccharothrix</taxon>
    </lineage>
</organism>
<comment type="caution">
    <text evidence="2">The sequence shown here is derived from an EMBL/GenBank/DDBJ whole genome shotgun (WGS) entry which is preliminary data.</text>
</comment>
<keyword evidence="1" id="KW-0472">Membrane</keyword>
<name>A0A7W9HN14_9PSEU</name>
<evidence type="ECO:0000313" key="3">
    <source>
        <dbReference type="Proteomes" id="UP000552097"/>
    </source>
</evidence>
<dbReference type="EMBL" id="JACHMO010000001">
    <property type="protein sequence ID" value="MBB5805011.1"/>
    <property type="molecule type" value="Genomic_DNA"/>
</dbReference>
<evidence type="ECO:0000313" key="2">
    <source>
        <dbReference type="EMBL" id="MBB5805011.1"/>
    </source>
</evidence>
<gene>
    <name evidence="2" type="ORF">F4560_004779</name>
</gene>
<reference evidence="2 3" key="1">
    <citation type="submission" date="2020-08" db="EMBL/GenBank/DDBJ databases">
        <title>Sequencing the genomes of 1000 actinobacteria strains.</title>
        <authorList>
            <person name="Klenk H.-P."/>
        </authorList>
    </citation>
    <scope>NUCLEOTIDE SEQUENCE [LARGE SCALE GENOMIC DNA]</scope>
    <source>
        <strain evidence="2 3">DSM 45486</strain>
    </source>
</reference>
<evidence type="ECO:0000256" key="1">
    <source>
        <dbReference type="SAM" id="Phobius"/>
    </source>
</evidence>
<dbReference type="RefSeq" id="WP_184923237.1">
    <property type="nucleotide sequence ID" value="NZ_JACHMO010000001.1"/>
</dbReference>
<sequence length="216" mass="21868">MAPEDEAMLIAGPRRVAEVAVAALAGVGALVFDGNGMVRAVRTGGAVTQAQARVLALAARPGSLGALVDGVAAQVRVEPFIERGLLVPPRRWRALTLVAWLGNLAAIGVLAAPAFGVMPTVVLPLLIGSLFVGGVAGHLRGPMVGPGCGLAASLRRTPLTSVPPLNRVARAGLQGGTSLTPERRPMGGLLGVPGAAPPQRGRVGGWFKGWVSGRPS</sequence>
<keyword evidence="1" id="KW-0812">Transmembrane</keyword>
<dbReference type="AlphaFoldDB" id="A0A7W9HN14"/>
<keyword evidence="3" id="KW-1185">Reference proteome</keyword>
<proteinExistence type="predicted"/>
<keyword evidence="1" id="KW-1133">Transmembrane helix</keyword>
<accession>A0A7W9HN14</accession>
<feature type="transmembrane region" description="Helical" evidence="1">
    <location>
        <begin position="94"/>
        <end position="115"/>
    </location>
</feature>
<protein>
    <submittedName>
        <fullName evidence="2">Uncharacterized protein (TIGR04222 family)</fullName>
    </submittedName>
</protein>
<dbReference type="Proteomes" id="UP000552097">
    <property type="component" value="Unassembled WGS sequence"/>
</dbReference>